<dbReference type="PANTHER" id="PTHR33823">
    <property type="entry name" value="RNA POLYMERASE-BINDING TRANSCRIPTION FACTOR DKSA-RELATED"/>
    <property type="match status" value="1"/>
</dbReference>
<dbReference type="Pfam" id="PF21173">
    <property type="entry name" value="DksA-like_N"/>
    <property type="match status" value="1"/>
</dbReference>
<evidence type="ECO:0000259" key="6">
    <source>
        <dbReference type="Pfam" id="PF21173"/>
    </source>
</evidence>
<dbReference type="GO" id="GO:0008270">
    <property type="term" value="F:zinc ion binding"/>
    <property type="evidence" value="ECO:0007669"/>
    <property type="project" value="UniProtKB-KW"/>
</dbReference>
<organism evidence="7 8">
    <name type="scientific">Altererythrobacter epoxidivorans</name>
    <dbReference type="NCBI Taxonomy" id="361183"/>
    <lineage>
        <taxon>Bacteria</taxon>
        <taxon>Pseudomonadati</taxon>
        <taxon>Pseudomonadota</taxon>
        <taxon>Alphaproteobacteria</taxon>
        <taxon>Sphingomonadales</taxon>
        <taxon>Erythrobacteraceae</taxon>
        <taxon>Altererythrobacter</taxon>
    </lineage>
</organism>
<proteinExistence type="predicted"/>
<evidence type="ECO:0000256" key="4">
    <source>
        <dbReference type="PROSITE-ProRule" id="PRU00510"/>
    </source>
</evidence>
<keyword evidence="3" id="KW-0862">Zinc</keyword>
<keyword evidence="2" id="KW-0863">Zinc-finger</keyword>
<dbReference type="KEGG" id="aep:AMC99_00697"/>
<dbReference type="Proteomes" id="UP000057938">
    <property type="component" value="Chromosome"/>
</dbReference>
<evidence type="ECO:0000256" key="1">
    <source>
        <dbReference type="ARBA" id="ARBA00022723"/>
    </source>
</evidence>
<gene>
    <name evidence="7" type="ORF">AMC99_00697</name>
</gene>
<dbReference type="InterPro" id="IPR037187">
    <property type="entry name" value="DnaK_N"/>
</dbReference>
<dbReference type="EMBL" id="CP012669">
    <property type="protein sequence ID" value="ALE16003.1"/>
    <property type="molecule type" value="Genomic_DNA"/>
</dbReference>
<accession>A0A0M4M368</accession>
<dbReference type="STRING" id="361183.AMC99_00697"/>
<dbReference type="Gene3D" id="1.20.120.910">
    <property type="entry name" value="DksA, coiled-coil domain"/>
    <property type="match status" value="1"/>
</dbReference>
<dbReference type="InterPro" id="IPR048487">
    <property type="entry name" value="DksA-like_N"/>
</dbReference>
<feature type="domain" description="Zinc finger DksA/TraR C4-type" evidence="5">
    <location>
        <begin position="76"/>
        <end position="107"/>
    </location>
</feature>
<evidence type="ECO:0000256" key="3">
    <source>
        <dbReference type="ARBA" id="ARBA00022833"/>
    </source>
</evidence>
<dbReference type="SUPFAM" id="SSF57716">
    <property type="entry name" value="Glucocorticoid receptor-like (DNA-binding domain)"/>
    <property type="match status" value="1"/>
</dbReference>
<evidence type="ECO:0000256" key="2">
    <source>
        <dbReference type="ARBA" id="ARBA00022771"/>
    </source>
</evidence>
<dbReference type="PATRIC" id="fig|361183.4.peg.685"/>
<protein>
    <submittedName>
        <fullName evidence="7">DnaK suppressor protein</fullName>
    </submittedName>
</protein>
<dbReference type="PROSITE" id="PS51128">
    <property type="entry name" value="ZF_DKSA_2"/>
    <property type="match status" value="1"/>
</dbReference>
<dbReference type="AlphaFoldDB" id="A0A0M4M368"/>
<evidence type="ECO:0000313" key="7">
    <source>
        <dbReference type="EMBL" id="ALE16003.1"/>
    </source>
</evidence>
<keyword evidence="1" id="KW-0479">Metal-binding</keyword>
<dbReference type="InterPro" id="IPR000962">
    <property type="entry name" value="Znf_DskA_TraR"/>
</dbReference>
<feature type="zinc finger region" description="dksA C4-type" evidence="4">
    <location>
        <begin position="81"/>
        <end position="105"/>
    </location>
</feature>
<evidence type="ECO:0000313" key="8">
    <source>
        <dbReference type="Proteomes" id="UP000057938"/>
    </source>
</evidence>
<dbReference type="Pfam" id="PF01258">
    <property type="entry name" value="zf-dskA_traR"/>
    <property type="match status" value="1"/>
</dbReference>
<reference evidence="7 8" key="1">
    <citation type="submission" date="2015-09" db="EMBL/GenBank/DDBJ databases">
        <title>Complete genome sequence of a benzo[a]pyrene-degrading bacterium Altererythrobacter epoxidivorans CGMCC 1.7731T.</title>
        <authorList>
            <person name="Li Z."/>
            <person name="Cheng H."/>
            <person name="Huo Y."/>
            <person name="Xu X."/>
        </authorList>
    </citation>
    <scope>NUCLEOTIDE SEQUENCE [LARGE SCALE GENOMIC DNA]</scope>
    <source>
        <strain evidence="7 8">CGMCC 1.7731</strain>
    </source>
</reference>
<sequence>MVMSEFKDIEQQLRTRLDDLLQRTEVIEDDLRHPLDADWEEQATDLADDEALEGIDDVLRAEIQQIRLALLRIGNGTYGTCAVCGDEISHARLEARPIATRCIKCASA</sequence>
<keyword evidence="8" id="KW-1185">Reference proteome</keyword>
<dbReference type="SUPFAM" id="SSF109635">
    <property type="entry name" value="DnaK suppressor protein DksA, alpha-hairpin domain"/>
    <property type="match status" value="1"/>
</dbReference>
<feature type="domain" description="DnaK suppressor protein-like N-terminal" evidence="6">
    <location>
        <begin position="10"/>
        <end position="73"/>
    </location>
</feature>
<evidence type="ECO:0000259" key="5">
    <source>
        <dbReference type="Pfam" id="PF01258"/>
    </source>
</evidence>
<name>A0A0M4M368_9SPHN</name>
<dbReference type="PANTHER" id="PTHR33823:SF4">
    <property type="entry name" value="GENERAL STRESS PROTEIN 16O"/>
    <property type="match status" value="1"/>
</dbReference>